<accession>A0A2S4UL83</accession>
<dbReference type="VEuPathDB" id="FungiDB:PSTT_01119"/>
<dbReference type="EMBL" id="PKSM01000312">
    <property type="protein sequence ID" value="POV98039.1"/>
    <property type="molecule type" value="Genomic_DNA"/>
</dbReference>
<proteinExistence type="predicted"/>
<feature type="non-terminal residue" evidence="1">
    <location>
        <position position="983"/>
    </location>
</feature>
<name>A0A2S4UL83_9BASI</name>
<reference evidence="3" key="3">
    <citation type="journal article" date="2018" name="Mol. Plant Microbe Interact.">
        <title>Genome sequence resources for the wheat stripe rust pathogen (Puccinia striiformis f. sp. tritici) and the barley stripe rust pathogen (Puccinia striiformis f. sp. hordei).</title>
        <authorList>
            <person name="Xia C."/>
            <person name="Wang M."/>
            <person name="Yin C."/>
            <person name="Cornejo O.E."/>
            <person name="Hulbert S.H."/>
            <person name="Chen X."/>
        </authorList>
    </citation>
    <scope>NUCLEOTIDE SEQUENCE [LARGE SCALE GENOMIC DNA]</scope>
    <source>
        <strain evidence="3">93TX-2</strain>
    </source>
</reference>
<evidence type="ECO:0000313" key="1">
    <source>
        <dbReference type="EMBL" id="POV98039.1"/>
    </source>
</evidence>
<dbReference type="OrthoDB" id="2498778at2759"/>
<keyword evidence="3" id="KW-1185">Reference proteome</keyword>
<evidence type="ECO:0000313" key="3">
    <source>
        <dbReference type="Proteomes" id="UP000238274"/>
    </source>
</evidence>
<organism evidence="1 3">
    <name type="scientific">Puccinia striiformis</name>
    <dbReference type="NCBI Taxonomy" id="27350"/>
    <lineage>
        <taxon>Eukaryota</taxon>
        <taxon>Fungi</taxon>
        <taxon>Dikarya</taxon>
        <taxon>Basidiomycota</taxon>
        <taxon>Pucciniomycotina</taxon>
        <taxon>Pucciniomycetes</taxon>
        <taxon>Pucciniales</taxon>
        <taxon>Pucciniaceae</taxon>
        <taxon>Puccinia</taxon>
    </lineage>
</organism>
<reference evidence="1 3" key="1">
    <citation type="submission" date="2017-12" db="EMBL/GenBank/DDBJ databases">
        <title>Gene loss provides genomic basis for host adaptation in cereal stripe rust fungi.</title>
        <authorList>
            <person name="Xia C."/>
        </authorList>
    </citation>
    <scope>NUCLEOTIDE SEQUENCE [LARGE SCALE GENOMIC DNA]</scope>
    <source>
        <strain evidence="1 3">93TX-2</strain>
    </source>
</reference>
<protein>
    <submittedName>
        <fullName evidence="1">Uncharacterized protein</fullName>
    </submittedName>
</protein>
<reference evidence="3" key="2">
    <citation type="journal article" date="2018" name="BMC Genomics">
        <title>Genomic insights into host adaptation between the wheat stripe rust pathogen (Puccinia striiformis f. sp. tritici) and the barley stripe rust pathogen (Puccinia striiformis f. sp. hordei).</title>
        <authorList>
            <person name="Xia C."/>
            <person name="Wang M."/>
            <person name="Yin C."/>
            <person name="Cornejo O.E."/>
            <person name="Hulbert S.H."/>
            <person name="Chen X."/>
        </authorList>
    </citation>
    <scope>NUCLEOTIDE SEQUENCE [LARGE SCALE GENOMIC DNA]</scope>
    <source>
        <strain evidence="3">93TX-2</strain>
    </source>
</reference>
<evidence type="ECO:0000313" key="2">
    <source>
        <dbReference type="EMBL" id="POW23191.1"/>
    </source>
</evidence>
<sequence length="983" mass="110414">MNPIGKIGLAISLMPCVVGHFVPAAQQPTPSSVCSGLLGLVGDAPDPCISLTFREYLEVLRIDESSCSVQSGCSLTTNENSMVGFSDNHFLEDVGSSADNLSIWQKSINEFHPSEGAHHVKKLARRALPPIVVEKSKNVWRSREDATPRSILDRALLSPVGSAQDHEEKHRSHEPLSPPFPRTFEIGSGSHTHDNHFDSFNSMSDSSSNPTFSDDEGPASTNFTPDYSMGASHGRIIRASDPIAASEKRAVFNWIPDPHALRILVGAKTKYYQRRAPVVPSPEVDQMEAQSDAQLREPLFRLQHLVEIKLQKNRAITFDLLKEEAIEINSLLAQLVQIIETLTLTKYSRIKKYILAYHESYSEACRLLQEVTDVCMNVANNLDRLGEHVDLHNFDDTLDLMGVVRQDVVELVSQRMALEMKDLLRRMEDRVDLSMSHLGATQSPFESDPQSLPIGPQSFPTNTNPERGPSASESQESFRDETHTPSGGPRVMRSIENVADDGQSFLKTLENLKKSQDALKKDSGNFQRMEEHRYVLEKELQDVRRQLSQSGTAKIWADFWTKEKIEDQKVELDTVIQDMFASNYLIRALQIVFLGRKLSYNHNDKTYHDLAWVLSDGLKAALEKASVRQMDRLADVLESSTTATLMSVNRASLANFEALVKMLAHTQPDGMRWIQLQGHTLAEILKLRGPNFSHEEAVWHLKEQLSQVAHSAVPDASVPYAVLLNYQLEPWLSKLNFLDRKFGSESLASVHHNIHDTLRNQFEWEVEKVIGEVIMLKNSILGLAPGEVKPPAPAHQTKLLTRRNVLKLDDNKEVSQPTSHVRKIKARLLRGSSKRFQRAQSLPLTHPDGMLQLSLDFGTSNSMGSFSKHKTATDDLIGLITSIELYKAAGVCPMAAHGLSPELELAEQLWRTYESRKGAVLDLAESWRPFGLIFQDILQNMMGSISPVEPQVHEYSALWETYQQTVHRKDCYKLTSCEQTKNP</sequence>
<dbReference type="EMBL" id="PKSM01000003">
    <property type="protein sequence ID" value="POW23191.1"/>
    <property type="molecule type" value="Genomic_DNA"/>
</dbReference>
<dbReference type="VEuPathDB" id="FungiDB:PSHT_14257"/>
<gene>
    <name evidence="2" type="ORF">PSHT_00462</name>
    <name evidence="1" type="ORF">PSHT_14257</name>
</gene>
<dbReference type="VEuPathDB" id="FungiDB:PSHT_00462"/>
<dbReference type="Proteomes" id="UP000238274">
    <property type="component" value="Unassembled WGS sequence"/>
</dbReference>
<comment type="caution">
    <text evidence="1">The sequence shown here is derived from an EMBL/GenBank/DDBJ whole genome shotgun (WGS) entry which is preliminary data.</text>
</comment>